<dbReference type="InterPro" id="IPR000292">
    <property type="entry name" value="For/NO2_transpt"/>
</dbReference>
<evidence type="ECO:0000256" key="3">
    <source>
        <dbReference type="ARBA" id="ARBA00022989"/>
    </source>
</evidence>
<feature type="transmembrane region" description="Helical" evidence="5">
    <location>
        <begin position="232"/>
        <end position="252"/>
    </location>
</feature>
<proteinExistence type="predicted"/>
<dbReference type="InterPro" id="IPR023271">
    <property type="entry name" value="Aquaporin-like"/>
</dbReference>
<evidence type="ECO:0000256" key="5">
    <source>
        <dbReference type="SAM" id="Phobius"/>
    </source>
</evidence>
<dbReference type="KEGG" id="cik:H0194_07530"/>
<reference evidence="6 7" key="1">
    <citation type="submission" date="2020-07" db="EMBL/GenBank/DDBJ databases">
        <title>Complete genome and description of Corynebacterium incognita strain Marseille-Q3630 sp. nov.</title>
        <authorList>
            <person name="Boxberger M."/>
        </authorList>
    </citation>
    <scope>NUCLEOTIDE SEQUENCE [LARGE SCALE GENOMIC DNA]</scope>
    <source>
        <strain evidence="6 7">Marseille-Q3630</strain>
    </source>
</reference>
<name>A0A7G7CMW2_9CORY</name>
<dbReference type="GO" id="GO:0005886">
    <property type="term" value="C:plasma membrane"/>
    <property type="evidence" value="ECO:0007669"/>
    <property type="project" value="TreeGrafter"/>
</dbReference>
<evidence type="ECO:0000256" key="4">
    <source>
        <dbReference type="ARBA" id="ARBA00023136"/>
    </source>
</evidence>
<keyword evidence="3 5" id="KW-1133">Transmembrane helix</keyword>
<comment type="subcellular location">
    <subcellularLocation>
        <location evidence="1">Membrane</location>
        <topology evidence="1">Multi-pass membrane protein</topology>
    </subcellularLocation>
</comment>
<evidence type="ECO:0000313" key="7">
    <source>
        <dbReference type="Proteomes" id="UP000515743"/>
    </source>
</evidence>
<feature type="transmembrane region" description="Helical" evidence="5">
    <location>
        <begin position="56"/>
        <end position="81"/>
    </location>
</feature>
<feature type="transmembrane region" description="Helical" evidence="5">
    <location>
        <begin position="182"/>
        <end position="212"/>
    </location>
</feature>
<feature type="transmembrane region" description="Helical" evidence="5">
    <location>
        <begin position="30"/>
        <end position="50"/>
    </location>
</feature>
<gene>
    <name evidence="6" type="ORF">H0194_07530</name>
</gene>
<evidence type="ECO:0000256" key="1">
    <source>
        <dbReference type="ARBA" id="ARBA00004141"/>
    </source>
</evidence>
<feature type="transmembrane region" description="Helical" evidence="5">
    <location>
        <begin position="154"/>
        <end position="175"/>
    </location>
</feature>
<dbReference type="RefSeq" id="WP_185175315.1">
    <property type="nucleotide sequence ID" value="NZ_CP059404.1"/>
</dbReference>
<keyword evidence="7" id="KW-1185">Reference proteome</keyword>
<dbReference type="PANTHER" id="PTHR30520">
    <property type="entry name" value="FORMATE TRANSPORTER-RELATED"/>
    <property type="match status" value="1"/>
</dbReference>
<accession>A0A7G7CMW2</accession>
<protein>
    <submittedName>
        <fullName evidence="6">Formate/nitrite transporter family protein</fullName>
    </submittedName>
</protein>
<dbReference type="Pfam" id="PF01226">
    <property type="entry name" value="Form_Nir_trans"/>
    <property type="match status" value="1"/>
</dbReference>
<keyword evidence="4 5" id="KW-0472">Membrane</keyword>
<evidence type="ECO:0000256" key="2">
    <source>
        <dbReference type="ARBA" id="ARBA00022692"/>
    </source>
</evidence>
<evidence type="ECO:0000313" key="6">
    <source>
        <dbReference type="EMBL" id="QNE88928.1"/>
    </source>
</evidence>
<keyword evidence="2 5" id="KW-0812">Transmembrane</keyword>
<organism evidence="6 7">
    <name type="scientific">Corynebacterium incognita</name>
    <dbReference type="NCBI Taxonomy" id="2754725"/>
    <lineage>
        <taxon>Bacteria</taxon>
        <taxon>Bacillati</taxon>
        <taxon>Actinomycetota</taxon>
        <taxon>Actinomycetes</taxon>
        <taxon>Mycobacteriales</taxon>
        <taxon>Corynebacteriaceae</taxon>
        <taxon>Corynebacterium</taxon>
    </lineage>
</organism>
<dbReference type="PANTHER" id="PTHR30520:SF8">
    <property type="entry name" value="NITRITE TRANSPORTER NIRC"/>
    <property type="match status" value="1"/>
</dbReference>
<dbReference type="GO" id="GO:0015499">
    <property type="term" value="F:formate transmembrane transporter activity"/>
    <property type="evidence" value="ECO:0007669"/>
    <property type="project" value="TreeGrafter"/>
</dbReference>
<feature type="transmembrane region" description="Helical" evidence="5">
    <location>
        <begin position="102"/>
        <end position="124"/>
    </location>
</feature>
<dbReference type="Proteomes" id="UP000515743">
    <property type="component" value="Chromosome"/>
</dbReference>
<sequence length="263" mass="27484">MALNDIAAGAVAKKVGLLDSSFARFATRSTLAGVYLTMGTAFAGVVGHAVGQYAPALGGIVFALLFGLGLFCIVVLGADLATGNMMYMVYGAMQGKVSWGKGFWLMFVTTFFNLVGVALFAAIMGMSAKLGGMEPTHLLATLTEGKLTKTPVGMFFEAIAANFVVNMAILAGAFAKDFAGKFMAIIMIIAAFVGLGLEHVIANFCLVLLTAFSSDPLPAALTVGNVLLNWTIVWVGNVIGGGFLIGGIYAWLNSGENSEMYRD</sequence>
<dbReference type="AlphaFoldDB" id="A0A7G7CMW2"/>
<dbReference type="Gene3D" id="1.20.1080.10">
    <property type="entry name" value="Glycerol uptake facilitator protein"/>
    <property type="match status" value="1"/>
</dbReference>
<dbReference type="EMBL" id="CP059404">
    <property type="protein sequence ID" value="QNE88928.1"/>
    <property type="molecule type" value="Genomic_DNA"/>
</dbReference>